<proteinExistence type="predicted"/>
<keyword evidence="2" id="KW-0732">Signal</keyword>
<name>A0A1M5UP21_9FIRM</name>
<sequence>MKRLLFIVALLGALMLGGCQAANPPQAAASPSQSAGPSEAAPPETSGTGASQGMAAPSLPPQFTATFDDQKQVEQLIKDYFAALEKKDYDAAWKLTSAQRQEDYPEEQTLKEHWGIESVELVSMKGYLPPYIAALFPPYEFHATDVPEGVPTIWFEVEFDITPSPNTAWESGVNHRFVDVVKDPDGTWKIDGLATGL</sequence>
<feature type="chain" id="PRO_5013200593" description="DUF4829 domain-containing protein" evidence="2">
    <location>
        <begin position="22"/>
        <end position="197"/>
    </location>
</feature>
<protein>
    <recommendedName>
        <fullName evidence="3">DUF4829 domain-containing protein</fullName>
    </recommendedName>
</protein>
<dbReference type="InterPro" id="IPR032256">
    <property type="entry name" value="DUF4829"/>
</dbReference>
<evidence type="ECO:0000313" key="4">
    <source>
        <dbReference type="EMBL" id="SHH64715.1"/>
    </source>
</evidence>
<dbReference type="AlphaFoldDB" id="A0A1M5UP21"/>
<organism evidence="4 5">
    <name type="scientific">Sporobacter termitidis DSM 10068</name>
    <dbReference type="NCBI Taxonomy" id="1123282"/>
    <lineage>
        <taxon>Bacteria</taxon>
        <taxon>Bacillati</taxon>
        <taxon>Bacillota</taxon>
        <taxon>Clostridia</taxon>
        <taxon>Eubacteriales</taxon>
        <taxon>Oscillospiraceae</taxon>
        <taxon>Sporobacter</taxon>
    </lineage>
</organism>
<dbReference type="EMBL" id="FQXV01000001">
    <property type="protein sequence ID" value="SHH64715.1"/>
    <property type="molecule type" value="Genomic_DNA"/>
</dbReference>
<dbReference type="Pfam" id="PF16111">
    <property type="entry name" value="DUF4829"/>
    <property type="match status" value="1"/>
</dbReference>
<reference evidence="4 5" key="1">
    <citation type="submission" date="2016-11" db="EMBL/GenBank/DDBJ databases">
        <authorList>
            <person name="Jaros S."/>
            <person name="Januszkiewicz K."/>
            <person name="Wedrychowicz H."/>
        </authorList>
    </citation>
    <scope>NUCLEOTIDE SEQUENCE [LARGE SCALE GENOMIC DNA]</scope>
    <source>
        <strain evidence="4 5">DSM 10068</strain>
    </source>
</reference>
<dbReference type="RefSeq" id="WP_073076136.1">
    <property type="nucleotide sequence ID" value="NZ_FQXV01000001.1"/>
</dbReference>
<evidence type="ECO:0000259" key="3">
    <source>
        <dbReference type="Pfam" id="PF16111"/>
    </source>
</evidence>
<gene>
    <name evidence="4" type="ORF">SAMN02745823_00610</name>
</gene>
<dbReference type="Proteomes" id="UP000183995">
    <property type="component" value="Unassembled WGS sequence"/>
</dbReference>
<evidence type="ECO:0000256" key="1">
    <source>
        <dbReference type="SAM" id="MobiDB-lite"/>
    </source>
</evidence>
<evidence type="ECO:0000313" key="5">
    <source>
        <dbReference type="Proteomes" id="UP000183995"/>
    </source>
</evidence>
<feature type="compositionally biased region" description="Low complexity" evidence="1">
    <location>
        <begin position="22"/>
        <end position="43"/>
    </location>
</feature>
<keyword evidence="5" id="KW-1185">Reference proteome</keyword>
<accession>A0A1M5UP21</accession>
<feature type="domain" description="DUF4829" evidence="3">
    <location>
        <begin position="74"/>
        <end position="192"/>
    </location>
</feature>
<evidence type="ECO:0000256" key="2">
    <source>
        <dbReference type="SAM" id="SignalP"/>
    </source>
</evidence>
<dbReference type="OrthoDB" id="2662747at2"/>
<feature type="signal peptide" evidence="2">
    <location>
        <begin position="1"/>
        <end position="21"/>
    </location>
</feature>
<feature type="region of interest" description="Disordered" evidence="1">
    <location>
        <begin position="22"/>
        <end position="63"/>
    </location>
</feature>
<dbReference type="PROSITE" id="PS51257">
    <property type="entry name" value="PROKAR_LIPOPROTEIN"/>
    <property type="match status" value="1"/>
</dbReference>